<dbReference type="PRINTS" id="PR00039">
    <property type="entry name" value="HTHLYSR"/>
</dbReference>
<dbReference type="GO" id="GO:0005829">
    <property type="term" value="C:cytosol"/>
    <property type="evidence" value="ECO:0007669"/>
    <property type="project" value="TreeGrafter"/>
</dbReference>
<dbReference type="PROSITE" id="PS50931">
    <property type="entry name" value="HTH_LYSR"/>
    <property type="match status" value="1"/>
</dbReference>
<dbReference type="Pfam" id="PF03466">
    <property type="entry name" value="LysR_substrate"/>
    <property type="match status" value="1"/>
</dbReference>
<evidence type="ECO:0000259" key="5">
    <source>
        <dbReference type="PROSITE" id="PS50931"/>
    </source>
</evidence>
<geneLocation type="plasmid" evidence="7">
    <name>pLOOC260-2 DNA</name>
</geneLocation>
<dbReference type="GO" id="GO:0003677">
    <property type="term" value="F:DNA binding"/>
    <property type="evidence" value="ECO:0007669"/>
    <property type="project" value="UniProtKB-KW"/>
</dbReference>
<dbReference type="PANTHER" id="PTHR30419">
    <property type="entry name" value="HTH-TYPE TRANSCRIPTIONAL REGULATOR YBHD"/>
    <property type="match status" value="1"/>
</dbReference>
<keyword evidence="4" id="KW-0804">Transcription</keyword>
<evidence type="ECO:0000256" key="4">
    <source>
        <dbReference type="ARBA" id="ARBA00023163"/>
    </source>
</evidence>
<keyword evidence="3" id="KW-0238">DNA-binding</keyword>
<dbReference type="FunFam" id="1.10.10.10:FF:000001">
    <property type="entry name" value="LysR family transcriptional regulator"/>
    <property type="match status" value="1"/>
</dbReference>
<dbReference type="InterPro" id="IPR050950">
    <property type="entry name" value="HTH-type_LysR_regulators"/>
</dbReference>
<keyword evidence="2" id="KW-0805">Transcription regulation</keyword>
<evidence type="ECO:0000313" key="6">
    <source>
        <dbReference type="EMBL" id="BAP86913.1"/>
    </source>
</evidence>
<dbReference type="InterPro" id="IPR036390">
    <property type="entry name" value="WH_DNA-bd_sf"/>
</dbReference>
<evidence type="ECO:0000256" key="2">
    <source>
        <dbReference type="ARBA" id="ARBA00023015"/>
    </source>
</evidence>
<dbReference type="HOGENOM" id="CLU_039613_20_1_9"/>
<dbReference type="EMBL" id="AP014682">
    <property type="protein sequence ID" value="BAP86913.1"/>
    <property type="molecule type" value="Genomic_DNA"/>
</dbReference>
<accession>A0A0A1H0Z8</accession>
<dbReference type="KEGG" id="lho:LOOC260_300400"/>
<dbReference type="Proteomes" id="UP000031620">
    <property type="component" value="Plasmid pLOOC260-2"/>
</dbReference>
<dbReference type="SUPFAM" id="SSF53850">
    <property type="entry name" value="Periplasmic binding protein-like II"/>
    <property type="match status" value="1"/>
</dbReference>
<keyword evidence="6" id="KW-0614">Plasmid</keyword>
<name>A0A0A1H0Z8_9LACO</name>
<proteinExistence type="inferred from homology"/>
<evidence type="ECO:0000256" key="1">
    <source>
        <dbReference type="ARBA" id="ARBA00009437"/>
    </source>
</evidence>
<evidence type="ECO:0000313" key="7">
    <source>
        <dbReference type="Proteomes" id="UP000031620"/>
    </source>
</evidence>
<organism evidence="6 7">
    <name type="scientific">Paucilactobacillus hokkaidonensis JCM 18461</name>
    <dbReference type="NCBI Taxonomy" id="1291742"/>
    <lineage>
        <taxon>Bacteria</taxon>
        <taxon>Bacillati</taxon>
        <taxon>Bacillota</taxon>
        <taxon>Bacilli</taxon>
        <taxon>Lactobacillales</taxon>
        <taxon>Lactobacillaceae</taxon>
        <taxon>Paucilactobacillus</taxon>
    </lineage>
</organism>
<dbReference type="InterPro" id="IPR036388">
    <property type="entry name" value="WH-like_DNA-bd_sf"/>
</dbReference>
<gene>
    <name evidence="6" type="ORF">LOOC260_300400</name>
</gene>
<dbReference type="SUPFAM" id="SSF46785">
    <property type="entry name" value="Winged helix' DNA-binding domain"/>
    <property type="match status" value="1"/>
</dbReference>
<reference evidence="6 7" key="1">
    <citation type="submission" date="2014-11" db="EMBL/GenBank/DDBJ databases">
        <title>Complete genome sequence and analysis of Lactobacillus hokkaidonensis LOOC260T.</title>
        <authorList>
            <person name="Tanizawa Y."/>
            <person name="Tohno M."/>
            <person name="Kaminuma E."/>
            <person name="Nakamura Y."/>
            <person name="Arita M."/>
        </authorList>
    </citation>
    <scope>NUCLEOTIDE SEQUENCE [LARGE SCALE GENOMIC DNA]</scope>
    <source>
        <strain evidence="6 7">LOOC260</strain>
        <plasmid evidence="7">pLOOC260-2 DNA</plasmid>
    </source>
</reference>
<dbReference type="Pfam" id="PF00126">
    <property type="entry name" value="HTH_1"/>
    <property type="match status" value="1"/>
</dbReference>
<sequence length="161" mass="18560">METRKLAVFVDLATTQNYSRSAERMFLSQSTISKYIMALERDWQVQLFERAHRQVTLTRVGQQLLPRAQAILREERQLQQVLAANTAHNAQSLVVQGLPSLAQYQAFHIITAFMKRYPEVKLQFSEASVDRLAHALDHTNVDIVFTRIFGDQPNNYDVLLN</sequence>
<dbReference type="InterPro" id="IPR005119">
    <property type="entry name" value="LysR_subst-bd"/>
</dbReference>
<evidence type="ECO:0000256" key="3">
    <source>
        <dbReference type="ARBA" id="ARBA00023125"/>
    </source>
</evidence>
<dbReference type="Gene3D" id="3.40.190.290">
    <property type="match status" value="1"/>
</dbReference>
<dbReference type="Gene3D" id="1.10.10.10">
    <property type="entry name" value="Winged helix-like DNA-binding domain superfamily/Winged helix DNA-binding domain"/>
    <property type="match status" value="1"/>
</dbReference>
<dbReference type="InterPro" id="IPR000847">
    <property type="entry name" value="LysR_HTH_N"/>
</dbReference>
<comment type="similarity">
    <text evidence="1">Belongs to the LysR transcriptional regulatory family.</text>
</comment>
<dbReference type="GO" id="GO:0003700">
    <property type="term" value="F:DNA-binding transcription factor activity"/>
    <property type="evidence" value="ECO:0007669"/>
    <property type="project" value="InterPro"/>
</dbReference>
<protein>
    <submittedName>
        <fullName evidence="6">LysR family transcriptional regulator</fullName>
    </submittedName>
</protein>
<dbReference type="AlphaFoldDB" id="A0A0A1H0Z8"/>
<feature type="domain" description="HTH lysR-type" evidence="5">
    <location>
        <begin position="1"/>
        <end position="58"/>
    </location>
</feature>